<comment type="caution">
    <text evidence="1">The sequence shown here is derived from an EMBL/GenBank/DDBJ whole genome shotgun (WGS) entry which is preliminary data.</text>
</comment>
<organism evidence="1 2">
    <name type="scientific">Colletotrichum zoysiae</name>
    <dbReference type="NCBI Taxonomy" id="1216348"/>
    <lineage>
        <taxon>Eukaryota</taxon>
        <taxon>Fungi</taxon>
        <taxon>Dikarya</taxon>
        <taxon>Ascomycota</taxon>
        <taxon>Pezizomycotina</taxon>
        <taxon>Sordariomycetes</taxon>
        <taxon>Hypocreomycetidae</taxon>
        <taxon>Glomerellales</taxon>
        <taxon>Glomerellaceae</taxon>
        <taxon>Colletotrichum</taxon>
        <taxon>Colletotrichum graminicola species complex</taxon>
    </lineage>
</organism>
<reference evidence="1" key="1">
    <citation type="submission" date="2021-06" db="EMBL/GenBank/DDBJ databases">
        <title>Comparative genomics, transcriptomics and evolutionary studies reveal genomic signatures of adaptation to plant cell wall in hemibiotrophic fungi.</title>
        <authorList>
            <consortium name="DOE Joint Genome Institute"/>
            <person name="Baroncelli R."/>
            <person name="Diaz J.F."/>
            <person name="Benocci T."/>
            <person name="Peng M."/>
            <person name="Battaglia E."/>
            <person name="Haridas S."/>
            <person name="Andreopoulos W."/>
            <person name="Labutti K."/>
            <person name="Pangilinan J."/>
            <person name="Floch G.L."/>
            <person name="Makela M.R."/>
            <person name="Henrissat B."/>
            <person name="Grigoriev I.V."/>
            <person name="Crouch J.A."/>
            <person name="De Vries R.P."/>
            <person name="Sukno S.A."/>
            <person name="Thon M.R."/>
        </authorList>
    </citation>
    <scope>NUCLEOTIDE SEQUENCE</scope>
    <source>
        <strain evidence="1">MAFF235873</strain>
    </source>
</reference>
<proteinExistence type="predicted"/>
<dbReference type="AlphaFoldDB" id="A0AAD9H8I4"/>
<gene>
    <name evidence="1" type="ORF">LX32DRAFT_147253</name>
</gene>
<dbReference type="EMBL" id="MU843003">
    <property type="protein sequence ID" value="KAK2023344.1"/>
    <property type="molecule type" value="Genomic_DNA"/>
</dbReference>
<dbReference type="Proteomes" id="UP001232148">
    <property type="component" value="Unassembled WGS sequence"/>
</dbReference>
<evidence type="ECO:0000313" key="2">
    <source>
        <dbReference type="Proteomes" id="UP001232148"/>
    </source>
</evidence>
<accession>A0AAD9H8I4</accession>
<keyword evidence="2" id="KW-1185">Reference proteome</keyword>
<sequence>MPAQVTLSRAAHPPSVLTTAVAFLYHSMLTYGNAPDRTLRLLAHRIGLLSANTTFASVGSHGLGQGNTLVAFVRALRCQYLRCPSVCSMRSLGSARFVGFRVSEDYYLSMGVLKRNFFSR</sequence>
<name>A0AAD9H8I4_9PEZI</name>
<evidence type="ECO:0000313" key="1">
    <source>
        <dbReference type="EMBL" id="KAK2023344.1"/>
    </source>
</evidence>
<protein>
    <submittedName>
        <fullName evidence="1">Uncharacterized protein</fullName>
    </submittedName>
</protein>